<name>A0A4D7ASV2_9HYPH</name>
<feature type="region of interest" description="Disordered" evidence="1">
    <location>
        <begin position="116"/>
        <end position="136"/>
    </location>
</feature>
<dbReference type="AlphaFoldDB" id="A0A4D7ASV2"/>
<proteinExistence type="predicted"/>
<dbReference type="EMBL" id="CP039690">
    <property type="protein sequence ID" value="QCI64584.1"/>
    <property type="molecule type" value="Genomic_DNA"/>
</dbReference>
<dbReference type="RefSeq" id="WP_136960036.1">
    <property type="nucleotide sequence ID" value="NZ_CP039690.1"/>
</dbReference>
<protein>
    <submittedName>
        <fullName evidence="2">Uncharacterized protein</fullName>
    </submittedName>
</protein>
<dbReference type="OrthoDB" id="8968076at2"/>
<sequence>MNAVGQSFLKPEVVEVHEFLRRHCALIVHFSGTPGGADPDSPKFPDDLTTVIGGQAKDGVCCSVVKPGDTFDGFDRHAFGTVGVILDLNAKESLATADPGDGGSFRHPLTGIRQFNERDLTTGDAGKESVRASRPQ</sequence>
<evidence type="ECO:0000313" key="2">
    <source>
        <dbReference type="EMBL" id="QCI64584.1"/>
    </source>
</evidence>
<gene>
    <name evidence="2" type="ORF">E8M01_10295</name>
</gene>
<accession>A0A4D7ASV2</accession>
<evidence type="ECO:0000256" key="1">
    <source>
        <dbReference type="SAM" id="MobiDB-lite"/>
    </source>
</evidence>
<reference evidence="2 3" key="1">
    <citation type="submission" date="2019-04" db="EMBL/GenBank/DDBJ databases">
        <title>Phreatobacter aquaticus sp. nov.</title>
        <authorList>
            <person name="Choi A."/>
        </authorList>
    </citation>
    <scope>NUCLEOTIDE SEQUENCE [LARGE SCALE GENOMIC DNA]</scope>
    <source>
        <strain evidence="2 3">KCTC 52518</strain>
    </source>
</reference>
<organism evidence="2 3">
    <name type="scientific">Phreatobacter stygius</name>
    <dbReference type="NCBI Taxonomy" id="1940610"/>
    <lineage>
        <taxon>Bacteria</taxon>
        <taxon>Pseudomonadati</taxon>
        <taxon>Pseudomonadota</taxon>
        <taxon>Alphaproteobacteria</taxon>
        <taxon>Hyphomicrobiales</taxon>
        <taxon>Phreatobacteraceae</taxon>
        <taxon>Phreatobacter</taxon>
    </lineage>
</organism>
<dbReference type="KEGG" id="pstg:E8M01_10295"/>
<evidence type="ECO:0000313" key="3">
    <source>
        <dbReference type="Proteomes" id="UP000298781"/>
    </source>
</evidence>
<dbReference type="Proteomes" id="UP000298781">
    <property type="component" value="Chromosome"/>
</dbReference>
<keyword evidence="3" id="KW-1185">Reference proteome</keyword>